<name>A0A8S9U8W2_PHYIN</name>
<proteinExistence type="predicted"/>
<reference evidence="1" key="1">
    <citation type="submission" date="2020-03" db="EMBL/GenBank/DDBJ databases">
        <title>Hybrid Assembly of Korean Phytophthora infestans isolates.</title>
        <authorList>
            <person name="Prokchorchik M."/>
            <person name="Lee Y."/>
            <person name="Seo J."/>
            <person name="Cho J.-H."/>
            <person name="Park Y.-E."/>
            <person name="Jang D.-C."/>
            <person name="Im J.-S."/>
            <person name="Choi J.-G."/>
            <person name="Park H.-J."/>
            <person name="Lee G.-B."/>
            <person name="Lee Y.-G."/>
            <person name="Hong S.-Y."/>
            <person name="Cho K."/>
            <person name="Sohn K.H."/>
        </authorList>
    </citation>
    <scope>NUCLEOTIDE SEQUENCE</scope>
    <source>
        <strain evidence="1">KR_2_A2</strain>
    </source>
</reference>
<dbReference type="AlphaFoldDB" id="A0A8S9U8W2"/>
<evidence type="ECO:0000313" key="1">
    <source>
        <dbReference type="EMBL" id="KAF4135992.1"/>
    </source>
</evidence>
<dbReference type="Proteomes" id="UP000704712">
    <property type="component" value="Unassembled WGS sequence"/>
</dbReference>
<evidence type="ECO:0000313" key="2">
    <source>
        <dbReference type="Proteomes" id="UP000704712"/>
    </source>
</evidence>
<gene>
    <name evidence="1" type="ORF">GN958_ATG14819</name>
</gene>
<protein>
    <submittedName>
        <fullName evidence="1">Uncharacterized protein</fullName>
    </submittedName>
</protein>
<sequence>MHIVLCTLTPSSPIHFSYSDERYRATRASNHTYPLAQLKKQTRTHLTNRTATTQREHRTMHTHPFESDSLLLLRRAIQTGTWMADGRTSKRLSTLTASQRSRDANKVNADRWIDCLRFPKDPAKATSKRR</sequence>
<comment type="caution">
    <text evidence="1">The sequence shown here is derived from an EMBL/GenBank/DDBJ whole genome shotgun (WGS) entry which is preliminary data.</text>
</comment>
<organism evidence="1 2">
    <name type="scientific">Phytophthora infestans</name>
    <name type="common">Potato late blight agent</name>
    <name type="synonym">Botrytis infestans</name>
    <dbReference type="NCBI Taxonomy" id="4787"/>
    <lineage>
        <taxon>Eukaryota</taxon>
        <taxon>Sar</taxon>
        <taxon>Stramenopiles</taxon>
        <taxon>Oomycota</taxon>
        <taxon>Peronosporomycetes</taxon>
        <taxon>Peronosporales</taxon>
        <taxon>Peronosporaceae</taxon>
        <taxon>Phytophthora</taxon>
    </lineage>
</organism>
<dbReference type="EMBL" id="JAACNO010002029">
    <property type="protein sequence ID" value="KAF4135992.1"/>
    <property type="molecule type" value="Genomic_DNA"/>
</dbReference>
<accession>A0A8S9U8W2</accession>